<name>A0A143PVE9_LUTPR</name>
<protein>
    <recommendedName>
        <fullName evidence="2">Response regulatory domain-containing protein</fullName>
    </recommendedName>
</protein>
<gene>
    <name evidence="3" type="ORF">LuPra_05069</name>
</gene>
<evidence type="ECO:0000313" key="3">
    <source>
        <dbReference type="EMBL" id="AMY11804.1"/>
    </source>
</evidence>
<feature type="domain" description="Response regulatory" evidence="2">
    <location>
        <begin position="1"/>
        <end position="91"/>
    </location>
</feature>
<comment type="caution">
    <text evidence="1">Lacks conserved residue(s) required for the propagation of feature annotation.</text>
</comment>
<dbReference type="STRING" id="1855912.LuPra_05069"/>
<organism evidence="3 4">
    <name type="scientific">Luteitalea pratensis</name>
    <dbReference type="NCBI Taxonomy" id="1855912"/>
    <lineage>
        <taxon>Bacteria</taxon>
        <taxon>Pseudomonadati</taxon>
        <taxon>Acidobacteriota</taxon>
        <taxon>Vicinamibacteria</taxon>
        <taxon>Vicinamibacterales</taxon>
        <taxon>Vicinamibacteraceae</taxon>
        <taxon>Luteitalea</taxon>
    </lineage>
</organism>
<keyword evidence="4" id="KW-1185">Reference proteome</keyword>
<dbReference type="AlphaFoldDB" id="A0A143PVE9"/>
<evidence type="ECO:0000313" key="4">
    <source>
        <dbReference type="Proteomes" id="UP000076079"/>
    </source>
</evidence>
<reference evidence="3 4" key="1">
    <citation type="journal article" date="2016" name="Genome Announc.">
        <title>First Complete Genome Sequence of a Subdivision 6 Acidobacterium Strain.</title>
        <authorList>
            <person name="Huang S."/>
            <person name="Vieira S."/>
            <person name="Bunk B."/>
            <person name="Riedel T."/>
            <person name="Sproer C."/>
            <person name="Overmann J."/>
        </authorList>
    </citation>
    <scope>NUCLEOTIDE SEQUENCE [LARGE SCALE GENOMIC DNA]</scope>
    <source>
        <strain evidence="4">DSM 100886 HEG_-6_39</strain>
    </source>
</reference>
<dbReference type="Proteomes" id="UP000076079">
    <property type="component" value="Chromosome"/>
</dbReference>
<accession>A0A143PVE9</accession>
<proteinExistence type="predicted"/>
<dbReference type="InterPro" id="IPR011006">
    <property type="entry name" value="CheY-like_superfamily"/>
</dbReference>
<evidence type="ECO:0000256" key="1">
    <source>
        <dbReference type="PROSITE-ProRule" id="PRU00169"/>
    </source>
</evidence>
<reference evidence="4" key="2">
    <citation type="submission" date="2016-04" db="EMBL/GenBank/DDBJ databases">
        <title>First Complete Genome Sequence of a Subdivision 6 Acidobacterium.</title>
        <authorList>
            <person name="Huang S."/>
            <person name="Vieira S."/>
            <person name="Bunk B."/>
            <person name="Riedel T."/>
            <person name="Sproeer C."/>
            <person name="Overmann J."/>
        </authorList>
    </citation>
    <scope>NUCLEOTIDE SEQUENCE [LARGE SCALE GENOMIC DNA]</scope>
    <source>
        <strain evidence="4">DSM 100886 HEG_-6_39</strain>
    </source>
</reference>
<dbReference type="InterPro" id="IPR001789">
    <property type="entry name" value="Sig_transdc_resp-reg_receiver"/>
</dbReference>
<dbReference type="PROSITE" id="PS50110">
    <property type="entry name" value="RESPONSE_REGULATORY"/>
    <property type="match status" value="1"/>
</dbReference>
<dbReference type="Gene3D" id="3.40.50.2300">
    <property type="match status" value="1"/>
</dbReference>
<dbReference type="EMBL" id="CP015136">
    <property type="protein sequence ID" value="AMY11804.1"/>
    <property type="molecule type" value="Genomic_DNA"/>
</dbReference>
<evidence type="ECO:0000259" key="2">
    <source>
        <dbReference type="PROSITE" id="PS50110"/>
    </source>
</evidence>
<dbReference type="SUPFAM" id="SSF52172">
    <property type="entry name" value="CheY-like"/>
    <property type="match status" value="1"/>
</dbReference>
<dbReference type="GO" id="GO:0000160">
    <property type="term" value="P:phosphorelay signal transduction system"/>
    <property type="evidence" value="ECO:0007669"/>
    <property type="project" value="InterPro"/>
</dbReference>
<sequence length="104" mass="10960">MQIIEAGTATEAFELAQFGRLQFVVANSDRHPDAINLCRDLRASTATAALFILLLSSEAGQAEAVATAGATMLMAKPVSAEAIAATIHRMLPNLANDIVDGHRL</sequence>
<dbReference type="KEGG" id="abac:LuPra_05069"/>